<proteinExistence type="predicted"/>
<gene>
    <name evidence="1" type="ORF">EVB55_139</name>
</gene>
<sequence>MKRQSVQNFISNYSRAFGLKTLLIEQQYSMRSYETGLYDIRSDGNLRSIINIINELDLEAITKIDITIPLFDQMKNGHDDAEWLRNEFFEEIRPRLMFVPTQYGVNALANRKENVAYFGRDVGDIVLTYFDIKDRDHTIFICPGSPRPENPLYSMDEAPWFEKQISEAVATFFFNQNQNIYPDIYYEKMFEITNFVRKPDLDEAKPHYDQFEFIDLYFPYRLTDEDYGFEALAYAYPEAIIGVTDPNNSLEKLPYFDDIKNRVVKLDPKKHKDYLLTIAANRKTRIYMPSDLTKTIHMGPIEILSIFWNKRAKLLFPLIWGYDKIDQIWKEAERALI</sequence>
<organism evidence="1 2">
    <name type="scientific">Rhizobium phage RHph_Y68</name>
    <dbReference type="NCBI Taxonomy" id="2509787"/>
    <lineage>
        <taxon>Viruses</taxon>
        <taxon>Duplodnaviria</taxon>
        <taxon>Heunggongvirae</taxon>
        <taxon>Uroviricota</taxon>
        <taxon>Caudoviricetes</taxon>
        <taxon>Pootjesviridae</taxon>
        <taxon>Staniewskivirinae</taxon>
        <taxon>Trinifflemingvirus</taxon>
        <taxon>Trinifflemingvirus Y68</taxon>
    </lineage>
</organism>
<protein>
    <submittedName>
        <fullName evidence="1">Uncharacterized protein</fullName>
    </submittedName>
</protein>
<evidence type="ECO:0000313" key="1">
    <source>
        <dbReference type="EMBL" id="QIG68074.1"/>
    </source>
</evidence>
<name>A0A7S5R977_9CAUD</name>
<accession>A0A7S5R977</accession>
<dbReference type="EMBL" id="MN988486">
    <property type="protein sequence ID" value="QIG68074.1"/>
    <property type="molecule type" value="Genomic_DNA"/>
</dbReference>
<reference evidence="1" key="1">
    <citation type="submission" date="2020-01" db="EMBL/GenBank/DDBJ databases">
        <title>Patterns of diversity and host range of bacteriophage communities associated with bean-nodulatin bacteria.</title>
        <authorList>
            <person name="Vann Cauwenberghe J."/>
            <person name="Santamaria R.I."/>
            <person name="Bustos P."/>
            <person name="Juarez S."/>
            <person name="Gonzalez V."/>
        </authorList>
    </citation>
    <scope>NUCLEOTIDE SEQUENCE</scope>
</reference>
<keyword evidence="2" id="KW-1185">Reference proteome</keyword>
<dbReference type="Proteomes" id="UP000605518">
    <property type="component" value="Segment"/>
</dbReference>
<evidence type="ECO:0000313" key="2">
    <source>
        <dbReference type="Proteomes" id="UP000605518"/>
    </source>
</evidence>